<dbReference type="EMBL" id="CZKA01000026">
    <property type="protein sequence ID" value="CUR56250.1"/>
    <property type="molecule type" value="Genomic_DNA"/>
</dbReference>
<organism evidence="1">
    <name type="scientific">metagenome</name>
    <dbReference type="NCBI Taxonomy" id="256318"/>
    <lineage>
        <taxon>unclassified sequences</taxon>
        <taxon>metagenomes</taxon>
    </lineage>
</organism>
<gene>
    <name evidence="1" type="ORF">NOCA2320008</name>
</gene>
<name>A0A2P2C2L8_9ZZZZ</name>
<dbReference type="AlphaFoldDB" id="A0A2P2C2L8"/>
<proteinExistence type="predicted"/>
<sequence length="24" mass="2617">MTSVGWADTLLLHQTLSGCALRNE</sequence>
<protein>
    <submittedName>
        <fullName evidence="1">Uncharacterized protein</fullName>
    </submittedName>
</protein>
<accession>A0A2P2C2L8</accession>
<evidence type="ECO:0000313" key="1">
    <source>
        <dbReference type="EMBL" id="CUR56250.1"/>
    </source>
</evidence>
<reference evidence="1" key="1">
    <citation type="submission" date="2015-08" db="EMBL/GenBank/DDBJ databases">
        <authorList>
            <person name="Babu N.S."/>
            <person name="Beckwith C.J."/>
            <person name="Beseler K.G."/>
            <person name="Brison A."/>
            <person name="Carone J.V."/>
            <person name="Caskin T.P."/>
            <person name="Diamond M."/>
            <person name="Durham M.E."/>
            <person name="Foxe J.M."/>
            <person name="Go M."/>
            <person name="Henderson B.A."/>
            <person name="Jones I.B."/>
            <person name="McGettigan J.A."/>
            <person name="Micheletti S.J."/>
            <person name="Nasrallah M.E."/>
            <person name="Ortiz D."/>
            <person name="Piller C.R."/>
            <person name="Privatt S.R."/>
            <person name="Schneider S.L."/>
            <person name="Sharp S."/>
            <person name="Smith T.C."/>
            <person name="Stanton J.D."/>
            <person name="Ullery H.E."/>
            <person name="Wilson R.J."/>
            <person name="Serrano M.G."/>
            <person name="Buck G."/>
            <person name="Lee V."/>
            <person name="Wang Y."/>
            <person name="Carvalho R."/>
            <person name="Voegtly L."/>
            <person name="Shi R."/>
            <person name="Duckworth R."/>
            <person name="Johnson A."/>
            <person name="Loviza R."/>
            <person name="Walstead R."/>
            <person name="Shah Z."/>
            <person name="Kiflezghi M."/>
            <person name="Wade K."/>
            <person name="Ball S.L."/>
            <person name="Bradley K.W."/>
            <person name="Asai D.J."/>
            <person name="Bowman C.A."/>
            <person name="Russell D.A."/>
            <person name="Pope W.H."/>
            <person name="Jacobs-Sera D."/>
            <person name="Hendrix R.W."/>
            <person name="Hatfull G.F."/>
        </authorList>
    </citation>
    <scope>NUCLEOTIDE SEQUENCE</scope>
</reference>